<evidence type="ECO:0000313" key="9">
    <source>
        <dbReference type="EMBL" id="MBW7458758.1"/>
    </source>
</evidence>
<protein>
    <submittedName>
        <fullName evidence="9">Iron ABC transporter permease</fullName>
    </submittedName>
</protein>
<feature type="transmembrane region" description="Helical" evidence="8">
    <location>
        <begin position="6"/>
        <end position="23"/>
    </location>
</feature>
<keyword evidence="3" id="KW-0813">Transport</keyword>
<feature type="transmembrane region" description="Helical" evidence="8">
    <location>
        <begin position="58"/>
        <end position="76"/>
    </location>
</feature>
<evidence type="ECO:0000256" key="4">
    <source>
        <dbReference type="ARBA" id="ARBA00022475"/>
    </source>
</evidence>
<evidence type="ECO:0000256" key="6">
    <source>
        <dbReference type="ARBA" id="ARBA00022989"/>
    </source>
</evidence>
<evidence type="ECO:0000256" key="2">
    <source>
        <dbReference type="ARBA" id="ARBA00007935"/>
    </source>
</evidence>
<proteinExistence type="inferred from homology"/>
<keyword evidence="10" id="KW-1185">Reference proteome</keyword>
<dbReference type="PANTHER" id="PTHR30472">
    <property type="entry name" value="FERRIC ENTEROBACTIN TRANSPORT SYSTEM PERMEASE PROTEIN"/>
    <property type="match status" value="1"/>
</dbReference>
<keyword evidence="4" id="KW-1003">Cell membrane</keyword>
<dbReference type="SUPFAM" id="SSF81345">
    <property type="entry name" value="ABC transporter involved in vitamin B12 uptake, BtuC"/>
    <property type="match status" value="1"/>
</dbReference>
<dbReference type="InterPro" id="IPR037294">
    <property type="entry name" value="ABC_BtuC-like"/>
</dbReference>
<dbReference type="Pfam" id="PF01032">
    <property type="entry name" value="FecCD"/>
    <property type="match status" value="1"/>
</dbReference>
<evidence type="ECO:0000313" key="10">
    <source>
        <dbReference type="Proteomes" id="UP001519887"/>
    </source>
</evidence>
<keyword evidence="6 8" id="KW-1133">Transmembrane helix</keyword>
<evidence type="ECO:0000256" key="3">
    <source>
        <dbReference type="ARBA" id="ARBA00022448"/>
    </source>
</evidence>
<dbReference type="PANTHER" id="PTHR30472:SF1">
    <property type="entry name" value="FE(3+) DICITRATE TRANSPORT SYSTEM PERMEASE PROTEIN FECC-RELATED"/>
    <property type="match status" value="1"/>
</dbReference>
<keyword evidence="5 8" id="KW-0812">Transmembrane</keyword>
<dbReference type="Proteomes" id="UP001519887">
    <property type="component" value="Unassembled WGS sequence"/>
</dbReference>
<gene>
    <name evidence="9" type="ORF">K0U00_32405</name>
</gene>
<accession>A0ABS7CCX7</accession>
<evidence type="ECO:0000256" key="7">
    <source>
        <dbReference type="ARBA" id="ARBA00023136"/>
    </source>
</evidence>
<evidence type="ECO:0000256" key="8">
    <source>
        <dbReference type="SAM" id="Phobius"/>
    </source>
</evidence>
<comment type="caution">
    <text evidence="9">The sequence shown here is derived from an EMBL/GenBank/DDBJ whole genome shotgun (WGS) entry which is preliminary data.</text>
</comment>
<evidence type="ECO:0000256" key="1">
    <source>
        <dbReference type="ARBA" id="ARBA00004651"/>
    </source>
</evidence>
<comment type="similarity">
    <text evidence="2">Belongs to the binding-protein-dependent transport system permease family. FecCD subfamily.</text>
</comment>
<dbReference type="InterPro" id="IPR000522">
    <property type="entry name" value="ABC_transptr_permease_BtuC"/>
</dbReference>
<organism evidence="9 10">
    <name type="scientific">Paenibacillus sepulcri</name>
    <dbReference type="NCBI Taxonomy" id="359917"/>
    <lineage>
        <taxon>Bacteria</taxon>
        <taxon>Bacillati</taxon>
        <taxon>Bacillota</taxon>
        <taxon>Bacilli</taxon>
        <taxon>Bacillales</taxon>
        <taxon>Paenibacillaceae</taxon>
        <taxon>Paenibacillus</taxon>
    </lineage>
</organism>
<comment type="subcellular location">
    <subcellularLocation>
        <location evidence="1">Cell membrane</location>
        <topology evidence="1">Multi-pass membrane protein</topology>
    </subcellularLocation>
</comment>
<reference evidence="9 10" key="1">
    <citation type="submission" date="2021-07" db="EMBL/GenBank/DDBJ databases">
        <title>Paenibacillus radiodurans sp. nov., isolated from the southeastern edge of Tengger Desert.</title>
        <authorList>
            <person name="Zhang G."/>
        </authorList>
    </citation>
    <scope>NUCLEOTIDE SEQUENCE [LARGE SCALE GENOMIC DNA]</scope>
    <source>
        <strain evidence="9 10">CCM 7311</strain>
    </source>
</reference>
<sequence length="82" mass="8708">SVSAAGPIAFVGLVVPHLCRYIAGNDHRWLLPYCAVTGAILLVAADIAARFVLMPKEVPVGVATALIGVPFLIHVARRRKHA</sequence>
<feature type="transmembrane region" description="Helical" evidence="8">
    <location>
        <begin position="30"/>
        <end position="52"/>
    </location>
</feature>
<keyword evidence="7 8" id="KW-0472">Membrane</keyword>
<evidence type="ECO:0000256" key="5">
    <source>
        <dbReference type="ARBA" id="ARBA00022692"/>
    </source>
</evidence>
<feature type="non-terminal residue" evidence="9">
    <location>
        <position position="1"/>
    </location>
</feature>
<name>A0ABS7CCX7_9BACL</name>
<dbReference type="Gene3D" id="1.10.3470.10">
    <property type="entry name" value="ABC transporter involved in vitamin B12 uptake, BtuC"/>
    <property type="match status" value="1"/>
</dbReference>
<dbReference type="EMBL" id="JAHZIK010001332">
    <property type="protein sequence ID" value="MBW7458758.1"/>
    <property type="molecule type" value="Genomic_DNA"/>
</dbReference>